<evidence type="ECO:0000259" key="4">
    <source>
        <dbReference type="PROSITE" id="PS51178"/>
    </source>
</evidence>
<dbReference type="Gene3D" id="3.30.70.2110">
    <property type="match status" value="1"/>
</dbReference>
<comment type="similarity">
    <text evidence="2">Belongs to the transpeptidase family.</text>
</comment>
<dbReference type="SMART" id="SM00740">
    <property type="entry name" value="PASTA"/>
    <property type="match status" value="2"/>
</dbReference>
<dbReference type="Pfam" id="PF03793">
    <property type="entry name" value="PASTA"/>
    <property type="match status" value="2"/>
</dbReference>
<dbReference type="Gene3D" id="3.90.1310.10">
    <property type="entry name" value="Penicillin-binding protein 2a (Domain 2)"/>
    <property type="match status" value="1"/>
</dbReference>
<evidence type="ECO:0000313" key="6">
    <source>
        <dbReference type="Proteomes" id="UP000664495"/>
    </source>
</evidence>
<dbReference type="InterPro" id="IPR012338">
    <property type="entry name" value="Beta-lactam/transpept-like"/>
</dbReference>
<keyword evidence="6" id="KW-1185">Reference proteome</keyword>
<dbReference type="SUPFAM" id="SSF56601">
    <property type="entry name" value="beta-lactamase/transpeptidase-like"/>
    <property type="match status" value="1"/>
</dbReference>
<dbReference type="Pfam" id="PF03717">
    <property type="entry name" value="PBP_dimer"/>
    <property type="match status" value="1"/>
</dbReference>
<evidence type="ECO:0000256" key="3">
    <source>
        <dbReference type="ARBA" id="ARBA00023136"/>
    </source>
</evidence>
<dbReference type="PANTHER" id="PTHR30627:SF26">
    <property type="entry name" value="PENICILLIN-BINDING PROTEIN 2B"/>
    <property type="match status" value="1"/>
</dbReference>
<dbReference type="SUPFAM" id="SSF56519">
    <property type="entry name" value="Penicillin binding protein dimerisation domain"/>
    <property type="match status" value="1"/>
</dbReference>
<keyword evidence="3" id="KW-0472">Membrane</keyword>
<dbReference type="SUPFAM" id="SSF54184">
    <property type="entry name" value="Penicillin-binding protein 2x (pbp-2x), c-terminal domain"/>
    <property type="match status" value="2"/>
</dbReference>
<dbReference type="Gene3D" id="2.20.70.70">
    <property type="match status" value="1"/>
</dbReference>
<proteinExistence type="inferred from homology"/>
<accession>A0ABS3HIS5</accession>
<dbReference type="PANTHER" id="PTHR30627">
    <property type="entry name" value="PEPTIDOGLYCAN D,D-TRANSPEPTIDASE"/>
    <property type="match status" value="1"/>
</dbReference>
<dbReference type="InterPro" id="IPR001460">
    <property type="entry name" value="PCN-bd_Tpept"/>
</dbReference>
<dbReference type="RefSeq" id="WP_207108561.1">
    <property type="nucleotide sequence ID" value="NZ_JAFLVR010000024.1"/>
</dbReference>
<dbReference type="InterPro" id="IPR050515">
    <property type="entry name" value="Beta-lactam/transpept"/>
</dbReference>
<dbReference type="Gene3D" id="3.40.710.10">
    <property type="entry name" value="DD-peptidase/beta-lactamase superfamily"/>
    <property type="match status" value="1"/>
</dbReference>
<evidence type="ECO:0000313" key="5">
    <source>
        <dbReference type="EMBL" id="MBO0452790.1"/>
    </source>
</evidence>
<feature type="domain" description="PASTA" evidence="4">
    <location>
        <begin position="672"/>
        <end position="729"/>
    </location>
</feature>
<evidence type="ECO:0000256" key="2">
    <source>
        <dbReference type="ARBA" id="ARBA00007171"/>
    </source>
</evidence>
<dbReference type="EMBL" id="JAFLVR010000024">
    <property type="protein sequence ID" value="MBO0452790.1"/>
    <property type="molecule type" value="Genomic_DNA"/>
</dbReference>
<dbReference type="PROSITE" id="PS51178">
    <property type="entry name" value="PASTA"/>
    <property type="match status" value="1"/>
</dbReference>
<dbReference type="InterPro" id="IPR005543">
    <property type="entry name" value="PASTA_dom"/>
</dbReference>
<name>A0ABS3HIS5_9ENTE</name>
<comment type="subcellular location">
    <subcellularLocation>
        <location evidence="1">Cell membrane</location>
        <topology evidence="1">Single-pass membrane protein</topology>
    </subcellularLocation>
</comment>
<reference evidence="5 6" key="1">
    <citation type="submission" date="2021-03" db="EMBL/GenBank/DDBJ databases">
        <title>Enterococcal diversity collection.</title>
        <authorList>
            <person name="Gilmore M.S."/>
            <person name="Schwartzman J."/>
            <person name="Van Tyne D."/>
            <person name="Martin M."/>
            <person name="Earl A.M."/>
            <person name="Manson A.L."/>
            <person name="Straub T."/>
            <person name="Salamzade R."/>
            <person name="Saavedra J."/>
            <person name="Lebreton F."/>
            <person name="Prichula J."/>
            <person name="Schaufler K."/>
            <person name="Gaca A."/>
            <person name="Sgardioli B."/>
            <person name="Wagenaar J."/>
            <person name="Strong T."/>
        </authorList>
    </citation>
    <scope>NUCLEOTIDE SEQUENCE [LARGE SCALE GENOMIC DNA]</scope>
    <source>
        <strain evidence="5 6">MJM16</strain>
    </source>
</reference>
<gene>
    <name evidence="5" type="ORF">JZO85_10935</name>
</gene>
<sequence>MSFKRLKRKIRKKNLTPMNNRKKVGVILFATSIGLFFLFAVRMIYVVAGGHVAGTSLKAKTEELYHGGEVVKAKRGTIYDRNGEVIAEDATSYSVYAILSESYVSGEEKLYAQEKNFDELASILHKYLGIKEKSALKTLKSGVNSDGTSRYYQVEFGNKGKNISEETKQNIEDAMKKAKVKGLYFTDHTDRMYPNGNFASHFIGYAQPDKKENLIGMMGVEAAYDDVLKGKDGKIVYQKDENQRPIPGSVAEEKKAVDGEDIYTTLDAGLQGYLETLMDKVNSEAKPTEMTAMLMQAKTGDILAMSQRPTFNPETKEGLGESDAWRNFLIEDSYEPGSTMKVFTTSAAVNEGVFNENESYVSGKIQVADATINDWDLGKKGILTMRQALSWSSNVGMVKLEERLGDRWPEYVKRFGFGQSTYSGLPGESKGTLPTSNIVDQAMSSYGQAIGVTNFQMMRGFTAVANDGKMLQPHYIEKVSNPNTGKEIVTRPEVVGEPITAETAQKVREYMRDTVESENYGSAYDQYKVPGYHISAKTGTAQIAENGRYLTGETAYIYSIALMVPSEDPEYILYLTLKQPQENKEGIMGEIANPLLSRAMDFQNNETDSADEESNTKVTVEDYRNLTTSKAAADANKRGVSAVVVGNGDKIIKQSAKPGEKVMANEHLILLTDGKKEMPDVRGWSKADILKLANLLDIDVSFKGDGYCTKQSIAPYVEVSKKKLKITLG</sequence>
<organism evidence="5 6">
    <name type="scientific">Candidatus Enterococcus murrayae</name>
    <dbReference type="NCBI Taxonomy" id="2815321"/>
    <lineage>
        <taxon>Bacteria</taxon>
        <taxon>Bacillati</taxon>
        <taxon>Bacillota</taxon>
        <taxon>Bacilli</taxon>
        <taxon>Lactobacillales</taxon>
        <taxon>Enterococcaceae</taxon>
        <taxon>Enterococcus</taxon>
    </lineage>
</organism>
<dbReference type="Pfam" id="PF00905">
    <property type="entry name" value="Transpeptidase"/>
    <property type="match status" value="1"/>
</dbReference>
<evidence type="ECO:0000256" key="1">
    <source>
        <dbReference type="ARBA" id="ARBA00004162"/>
    </source>
</evidence>
<dbReference type="Proteomes" id="UP000664495">
    <property type="component" value="Unassembled WGS sequence"/>
</dbReference>
<comment type="caution">
    <text evidence="5">The sequence shown here is derived from an EMBL/GenBank/DDBJ whole genome shotgun (WGS) entry which is preliminary data.</text>
</comment>
<dbReference type="CDD" id="cd06575">
    <property type="entry name" value="PASTA_Pbp2x-like_2"/>
    <property type="match status" value="1"/>
</dbReference>
<dbReference type="InterPro" id="IPR036138">
    <property type="entry name" value="PBP_dimer_sf"/>
</dbReference>
<protein>
    <submittedName>
        <fullName evidence="5">Penicillin-binding protein</fullName>
    </submittedName>
</protein>
<dbReference type="CDD" id="cd06576">
    <property type="entry name" value="PASTA_Pbp2x-like_1"/>
    <property type="match status" value="1"/>
</dbReference>
<dbReference type="InterPro" id="IPR005311">
    <property type="entry name" value="PBP_dimer"/>
</dbReference>